<dbReference type="SUPFAM" id="SSF46689">
    <property type="entry name" value="Homeodomain-like"/>
    <property type="match status" value="1"/>
</dbReference>
<dbReference type="Gene3D" id="1.10.10.60">
    <property type="entry name" value="Homeodomain-like"/>
    <property type="match status" value="1"/>
</dbReference>
<proteinExistence type="predicted"/>
<dbReference type="RefSeq" id="WP_367973708.1">
    <property type="nucleotide sequence ID" value="NZ_JBFPEQ010000001.1"/>
</dbReference>
<accession>A0ABV3S2L4</accession>
<evidence type="ECO:0000313" key="7">
    <source>
        <dbReference type="Proteomes" id="UP001556617"/>
    </source>
</evidence>
<feature type="domain" description="HTH tetR-type" evidence="5">
    <location>
        <begin position="6"/>
        <end position="66"/>
    </location>
</feature>
<name>A0ABV3S2L4_9LACO</name>
<evidence type="ECO:0000256" key="4">
    <source>
        <dbReference type="PROSITE-ProRule" id="PRU00335"/>
    </source>
</evidence>
<evidence type="ECO:0000313" key="6">
    <source>
        <dbReference type="EMBL" id="MEX0380295.1"/>
    </source>
</evidence>
<dbReference type="InterPro" id="IPR009057">
    <property type="entry name" value="Homeodomain-like_sf"/>
</dbReference>
<evidence type="ECO:0000259" key="5">
    <source>
        <dbReference type="PROSITE" id="PS50977"/>
    </source>
</evidence>
<dbReference type="InterPro" id="IPR001647">
    <property type="entry name" value="HTH_TetR"/>
</dbReference>
<dbReference type="EMBL" id="JBFPER010000001">
    <property type="protein sequence ID" value="MEX0380295.1"/>
    <property type="molecule type" value="Genomic_DNA"/>
</dbReference>
<dbReference type="PROSITE" id="PS50977">
    <property type="entry name" value="HTH_TETR_2"/>
    <property type="match status" value="1"/>
</dbReference>
<keyword evidence="7" id="KW-1185">Reference proteome</keyword>
<gene>
    <name evidence="6" type="ORF">AB3K24_02890</name>
</gene>
<keyword evidence="2 4" id="KW-0238">DNA-binding</keyword>
<sequence>MGRKKSFNQQEVIAQMSQVFGQYGFEGTSLDDLVKVTGLLRGSLYSEFGSKQGMFIASLSANLENHTRETLTWRLLLVAMLELTPNNQAVREIVRRWYENQDSTDISVQLGQQLLNHSGILSEGDKYGKYN</sequence>
<evidence type="ECO:0000256" key="1">
    <source>
        <dbReference type="ARBA" id="ARBA00023015"/>
    </source>
</evidence>
<organism evidence="6 7">
    <name type="scientific">Leuconostoc aquikimchii</name>
    <dbReference type="NCBI Taxonomy" id="3236804"/>
    <lineage>
        <taxon>Bacteria</taxon>
        <taxon>Bacillati</taxon>
        <taxon>Bacillota</taxon>
        <taxon>Bacilli</taxon>
        <taxon>Lactobacillales</taxon>
        <taxon>Lactobacillaceae</taxon>
        <taxon>Leuconostoc</taxon>
    </lineage>
</organism>
<dbReference type="Proteomes" id="UP001556617">
    <property type="component" value="Unassembled WGS sequence"/>
</dbReference>
<keyword evidence="1" id="KW-0805">Transcription regulation</keyword>
<reference evidence="6 7" key="1">
    <citation type="submission" date="2024-07" db="EMBL/GenBank/DDBJ databases">
        <authorList>
            <person name="Yun M."/>
        </authorList>
    </citation>
    <scope>NUCLEOTIDE SEQUENCE [LARGE SCALE GENOMIC DNA]</scope>
    <source>
        <strain evidence="6 7">MS01</strain>
    </source>
</reference>
<evidence type="ECO:0000256" key="2">
    <source>
        <dbReference type="ARBA" id="ARBA00023125"/>
    </source>
</evidence>
<feature type="DNA-binding region" description="H-T-H motif" evidence="4">
    <location>
        <begin position="29"/>
        <end position="48"/>
    </location>
</feature>
<evidence type="ECO:0000256" key="3">
    <source>
        <dbReference type="ARBA" id="ARBA00023163"/>
    </source>
</evidence>
<dbReference type="PANTHER" id="PTHR47506">
    <property type="entry name" value="TRANSCRIPTIONAL REGULATORY PROTEIN"/>
    <property type="match status" value="1"/>
</dbReference>
<dbReference type="Pfam" id="PF00440">
    <property type="entry name" value="TetR_N"/>
    <property type="match status" value="1"/>
</dbReference>
<dbReference type="PANTHER" id="PTHR47506:SF1">
    <property type="entry name" value="HTH-TYPE TRANSCRIPTIONAL REGULATOR YJDC"/>
    <property type="match status" value="1"/>
</dbReference>
<protein>
    <submittedName>
        <fullName evidence="6">TetR/AcrR family transcriptional regulator</fullName>
    </submittedName>
</protein>
<comment type="caution">
    <text evidence="6">The sequence shown here is derived from an EMBL/GenBank/DDBJ whole genome shotgun (WGS) entry which is preliminary data.</text>
</comment>
<keyword evidence="3" id="KW-0804">Transcription</keyword>